<sequence>MVCYVSAIHCNLLTSSHIGLAGNPASTPVSIPRQRCYTDPYGNGSAASLAGSVPDRQTSSSAPATGYFAGSVFQNSPSPDEIPAPSFAV</sequence>
<proteinExistence type="predicted"/>
<organism evidence="1 2">
    <name type="scientific">Trametes sanguinea</name>
    <dbReference type="NCBI Taxonomy" id="158606"/>
    <lineage>
        <taxon>Eukaryota</taxon>
        <taxon>Fungi</taxon>
        <taxon>Dikarya</taxon>
        <taxon>Basidiomycota</taxon>
        <taxon>Agaricomycotina</taxon>
        <taxon>Agaricomycetes</taxon>
        <taxon>Polyporales</taxon>
        <taxon>Polyporaceae</taxon>
        <taxon>Trametes</taxon>
    </lineage>
</organism>
<gene>
    <name evidence="1" type="ORF">NUW54_g1638</name>
</gene>
<keyword evidence="2" id="KW-1185">Reference proteome</keyword>
<reference evidence="1" key="1">
    <citation type="submission" date="2022-08" db="EMBL/GenBank/DDBJ databases">
        <title>Genome Sequence of Pycnoporus sanguineus.</title>
        <authorList>
            <person name="Buettner E."/>
        </authorList>
    </citation>
    <scope>NUCLEOTIDE SEQUENCE</scope>
    <source>
        <strain evidence="1">CG-C14</strain>
    </source>
</reference>
<accession>A0ACC1Q8G2</accession>
<name>A0ACC1Q8G2_9APHY</name>
<protein>
    <submittedName>
        <fullName evidence="1">Uncharacterized protein</fullName>
    </submittedName>
</protein>
<evidence type="ECO:0000313" key="2">
    <source>
        <dbReference type="Proteomes" id="UP001144978"/>
    </source>
</evidence>
<comment type="caution">
    <text evidence="1">The sequence shown here is derived from an EMBL/GenBank/DDBJ whole genome shotgun (WGS) entry which is preliminary data.</text>
</comment>
<dbReference type="Proteomes" id="UP001144978">
    <property type="component" value="Unassembled WGS sequence"/>
</dbReference>
<dbReference type="EMBL" id="JANSHE010000280">
    <property type="protein sequence ID" value="KAJ3013262.1"/>
    <property type="molecule type" value="Genomic_DNA"/>
</dbReference>
<evidence type="ECO:0000313" key="1">
    <source>
        <dbReference type="EMBL" id="KAJ3013262.1"/>
    </source>
</evidence>